<protein>
    <submittedName>
        <fullName evidence="2">Uncharacterized protein</fullName>
    </submittedName>
</protein>
<evidence type="ECO:0000313" key="2">
    <source>
        <dbReference type="EMBL" id="KIM88123.1"/>
    </source>
</evidence>
<dbReference type="HOGENOM" id="CLU_1135820_0_0_1"/>
<proteinExistence type="predicted"/>
<accession>A0A0C3BNT6</accession>
<feature type="region of interest" description="Disordered" evidence="1">
    <location>
        <begin position="51"/>
        <end position="73"/>
    </location>
</feature>
<dbReference type="OrthoDB" id="3260546at2759"/>
<feature type="non-terminal residue" evidence="2">
    <location>
        <position position="245"/>
    </location>
</feature>
<dbReference type="Proteomes" id="UP000054166">
    <property type="component" value="Unassembled WGS sequence"/>
</dbReference>
<gene>
    <name evidence="2" type="ORF">PILCRDRAFT_3170</name>
</gene>
<dbReference type="EMBL" id="KN832977">
    <property type="protein sequence ID" value="KIM88123.1"/>
    <property type="molecule type" value="Genomic_DNA"/>
</dbReference>
<evidence type="ECO:0000313" key="3">
    <source>
        <dbReference type="Proteomes" id="UP000054166"/>
    </source>
</evidence>
<dbReference type="AlphaFoldDB" id="A0A0C3BNT6"/>
<feature type="compositionally biased region" description="Low complexity" evidence="1">
    <location>
        <begin position="51"/>
        <end position="66"/>
    </location>
</feature>
<feature type="region of interest" description="Disordered" evidence="1">
    <location>
        <begin position="109"/>
        <end position="136"/>
    </location>
</feature>
<sequence>MLIKQQEISSPSLDSLDLVCDPRLRVGKPIAFDRFSYFVIGKRVLSIGLASRTSSSHQSTSRSSLSHSKHPRATAARTLLQEIRAAFAEVPLSDSDIFLDSDIVPEHESHHYNLPSTPPSFTPLDTPSTSPTSTSLLRNTLSATPESLTLSATPSSSALLATPSSVTSQSTSNPVVTSVMSAAPIIPMPARGDRSAPHFDPQQPRELRRFFAELDFAFTRAGVADRTAQKKHACRYVDVDTADLW</sequence>
<reference evidence="3" key="2">
    <citation type="submission" date="2015-01" db="EMBL/GenBank/DDBJ databases">
        <title>Evolutionary Origins and Diversification of the Mycorrhizal Mutualists.</title>
        <authorList>
            <consortium name="DOE Joint Genome Institute"/>
            <consortium name="Mycorrhizal Genomics Consortium"/>
            <person name="Kohler A."/>
            <person name="Kuo A."/>
            <person name="Nagy L.G."/>
            <person name="Floudas D."/>
            <person name="Copeland A."/>
            <person name="Barry K.W."/>
            <person name="Cichocki N."/>
            <person name="Veneault-Fourrey C."/>
            <person name="LaButti K."/>
            <person name="Lindquist E.A."/>
            <person name="Lipzen A."/>
            <person name="Lundell T."/>
            <person name="Morin E."/>
            <person name="Murat C."/>
            <person name="Riley R."/>
            <person name="Ohm R."/>
            <person name="Sun H."/>
            <person name="Tunlid A."/>
            <person name="Henrissat B."/>
            <person name="Grigoriev I.V."/>
            <person name="Hibbett D.S."/>
            <person name="Martin F."/>
        </authorList>
    </citation>
    <scope>NUCLEOTIDE SEQUENCE [LARGE SCALE GENOMIC DNA]</scope>
    <source>
        <strain evidence="3">F 1598</strain>
    </source>
</reference>
<evidence type="ECO:0000256" key="1">
    <source>
        <dbReference type="SAM" id="MobiDB-lite"/>
    </source>
</evidence>
<reference evidence="2 3" key="1">
    <citation type="submission" date="2014-04" db="EMBL/GenBank/DDBJ databases">
        <authorList>
            <consortium name="DOE Joint Genome Institute"/>
            <person name="Kuo A."/>
            <person name="Tarkka M."/>
            <person name="Buscot F."/>
            <person name="Kohler A."/>
            <person name="Nagy L.G."/>
            <person name="Floudas D."/>
            <person name="Copeland A."/>
            <person name="Barry K.W."/>
            <person name="Cichocki N."/>
            <person name="Veneault-Fourrey C."/>
            <person name="LaButti K."/>
            <person name="Lindquist E.A."/>
            <person name="Lipzen A."/>
            <person name="Lundell T."/>
            <person name="Morin E."/>
            <person name="Murat C."/>
            <person name="Sun H."/>
            <person name="Tunlid A."/>
            <person name="Henrissat B."/>
            <person name="Grigoriev I.V."/>
            <person name="Hibbett D.S."/>
            <person name="Martin F."/>
            <person name="Nordberg H.P."/>
            <person name="Cantor M.N."/>
            <person name="Hua S.X."/>
        </authorList>
    </citation>
    <scope>NUCLEOTIDE SEQUENCE [LARGE SCALE GENOMIC DNA]</scope>
    <source>
        <strain evidence="2 3">F 1598</strain>
    </source>
</reference>
<name>A0A0C3BNT6_PILCF</name>
<organism evidence="2 3">
    <name type="scientific">Piloderma croceum (strain F 1598)</name>
    <dbReference type="NCBI Taxonomy" id="765440"/>
    <lineage>
        <taxon>Eukaryota</taxon>
        <taxon>Fungi</taxon>
        <taxon>Dikarya</taxon>
        <taxon>Basidiomycota</taxon>
        <taxon>Agaricomycotina</taxon>
        <taxon>Agaricomycetes</taxon>
        <taxon>Agaricomycetidae</taxon>
        <taxon>Atheliales</taxon>
        <taxon>Atheliaceae</taxon>
        <taxon>Piloderma</taxon>
    </lineage>
</organism>
<keyword evidence="3" id="KW-1185">Reference proteome</keyword>
<dbReference type="STRING" id="765440.A0A0C3BNT6"/>
<feature type="compositionally biased region" description="Low complexity" evidence="1">
    <location>
        <begin position="122"/>
        <end position="136"/>
    </location>
</feature>
<dbReference type="InParanoid" id="A0A0C3BNT6"/>